<keyword evidence="4 10" id="KW-0378">Hydrolase</keyword>
<evidence type="ECO:0000256" key="9">
    <source>
        <dbReference type="PIRSR" id="PIRSR004532-1"/>
    </source>
</evidence>
<reference evidence="10 11" key="1">
    <citation type="submission" date="2018-08" db="EMBL/GenBank/DDBJ databases">
        <title>Murine metabolic-syndrome-specific gut microbial biobank.</title>
        <authorList>
            <person name="Liu C."/>
        </authorList>
    </citation>
    <scope>NUCLEOTIDE SEQUENCE [LARGE SCALE GENOMIC DNA]</scope>
    <source>
        <strain evidence="10 11">583</strain>
    </source>
</reference>
<organism evidence="10 11">
    <name type="scientific">Senegalia massiliensis</name>
    <dbReference type="NCBI Taxonomy" id="1720316"/>
    <lineage>
        <taxon>Bacteria</taxon>
        <taxon>Bacillati</taxon>
        <taxon>Bacillota</taxon>
        <taxon>Clostridia</taxon>
        <taxon>Eubacteriales</taxon>
        <taxon>Clostridiaceae</taxon>
        <taxon>Senegalia</taxon>
    </lineage>
</organism>
<dbReference type="FunFam" id="3.40.190.90:FF:000001">
    <property type="entry name" value="Fructose-1,6-bisphosphatase"/>
    <property type="match status" value="1"/>
</dbReference>
<dbReference type="GO" id="GO:0006094">
    <property type="term" value="P:gluconeogenesis"/>
    <property type="evidence" value="ECO:0007669"/>
    <property type="project" value="InterPro"/>
</dbReference>
<dbReference type="OrthoDB" id="9779353at2"/>
<feature type="binding site" evidence="9">
    <location>
        <position position="59"/>
    </location>
    <ligand>
        <name>Mn(2+)</name>
        <dbReference type="ChEBI" id="CHEBI:29035"/>
        <label>1</label>
    </ligand>
</feature>
<evidence type="ECO:0000256" key="1">
    <source>
        <dbReference type="ARBA" id="ARBA00001273"/>
    </source>
</evidence>
<proteinExistence type="inferred from homology"/>
<comment type="caution">
    <text evidence="10">The sequence shown here is derived from an EMBL/GenBank/DDBJ whole genome shotgun (WGS) entry which is preliminary data.</text>
</comment>
<dbReference type="RefSeq" id="WP_160196569.1">
    <property type="nucleotide sequence ID" value="NZ_QXXA01000005.1"/>
</dbReference>
<dbReference type="GO" id="GO:0042132">
    <property type="term" value="F:fructose 1,6-bisphosphate 1-phosphatase activity"/>
    <property type="evidence" value="ECO:0007669"/>
    <property type="project" value="UniProtKB-EC"/>
</dbReference>
<dbReference type="Gene3D" id="3.30.540.10">
    <property type="entry name" value="Fructose-1,6-Bisphosphatase, subunit A, domain 1"/>
    <property type="match status" value="1"/>
</dbReference>
<comment type="pathway">
    <text evidence="7">Carbohydrate biosynthesis.</text>
</comment>
<dbReference type="InterPro" id="IPR004464">
    <property type="entry name" value="FBPase_class-2/SBPase"/>
</dbReference>
<sequence>MNLDRNLALSLVRVTEIASLAAAKYMGRGDKIGADGAAVDGMRSAFNLAEVKGTVVIGEGEKDKAPMLFIGEEIGAGTEESIEVDIAVDPLDGTTLVAKGLPNAIAVIAMAPKGCLLHAPDTYMEKIVVGPKAKGKIRLDASVEENLTAVAKALNKEISDLTVTIQDRPRHFDLIREIRSIGARIKLFGEGDVAAALATGFDDTGIDILMGIGGAPEGVITAAAIKAMGGDMVGRLNVRSDEELQRCRDLNLTDEDINKTLSLDDLVKGDEAFFSATGISDGDLLKGVVYKGNNVATTHSVVMRSKTGTIRFVEAIHKLDKNDILINLMNKHGEA</sequence>
<evidence type="ECO:0000256" key="4">
    <source>
        <dbReference type="ARBA" id="ARBA00022801"/>
    </source>
</evidence>
<keyword evidence="5 9" id="KW-0464">Manganese</keyword>
<dbReference type="Gene3D" id="3.40.190.90">
    <property type="match status" value="1"/>
</dbReference>
<accession>A0A845QVP6</accession>
<keyword evidence="3 9" id="KW-0479">Metal-binding</keyword>
<dbReference type="PANTHER" id="PTHR30447:SF0">
    <property type="entry name" value="FRUCTOSE-1,6-BISPHOSPHATASE 1 CLASS 2-RELATED"/>
    <property type="match status" value="1"/>
</dbReference>
<feature type="binding site" evidence="9">
    <location>
        <position position="92"/>
    </location>
    <ligand>
        <name>Mn(2+)</name>
        <dbReference type="ChEBI" id="CHEBI:29035"/>
        <label>2</label>
    </ligand>
</feature>
<dbReference type="PANTHER" id="PTHR30447">
    <property type="entry name" value="FRUCTOSE-1,6-BISPHOSPHATASE CLASS 2"/>
    <property type="match status" value="1"/>
</dbReference>
<dbReference type="GO" id="GO:0046872">
    <property type="term" value="F:metal ion binding"/>
    <property type="evidence" value="ECO:0007669"/>
    <property type="project" value="UniProtKB-KW"/>
</dbReference>
<dbReference type="GO" id="GO:0006071">
    <property type="term" value="P:glycerol metabolic process"/>
    <property type="evidence" value="ECO:0007669"/>
    <property type="project" value="InterPro"/>
</dbReference>
<feature type="binding site" evidence="9">
    <location>
        <position position="89"/>
    </location>
    <ligand>
        <name>Mn(2+)</name>
        <dbReference type="ChEBI" id="CHEBI:29035"/>
        <label>2</label>
    </ligand>
</feature>
<comment type="similarity">
    <text evidence="2 8">Belongs to the FBPase class 2 family.</text>
</comment>
<name>A0A845QVP6_9CLOT</name>
<evidence type="ECO:0000313" key="11">
    <source>
        <dbReference type="Proteomes" id="UP000467132"/>
    </source>
</evidence>
<gene>
    <name evidence="10" type="primary">glpX</name>
    <name evidence="10" type="ORF">D3Z33_04265</name>
</gene>
<evidence type="ECO:0000256" key="8">
    <source>
        <dbReference type="PIRNR" id="PIRNR004532"/>
    </source>
</evidence>
<dbReference type="AlphaFoldDB" id="A0A845QVP6"/>
<dbReference type="SUPFAM" id="SSF56655">
    <property type="entry name" value="Carbohydrate phosphatase"/>
    <property type="match status" value="1"/>
</dbReference>
<evidence type="ECO:0000256" key="7">
    <source>
        <dbReference type="ARBA" id="ARBA00024331"/>
    </source>
</evidence>
<dbReference type="GO" id="GO:0005829">
    <property type="term" value="C:cytosol"/>
    <property type="evidence" value="ECO:0007669"/>
    <property type="project" value="TreeGrafter"/>
</dbReference>
<dbReference type="NCBIfam" id="TIGR00330">
    <property type="entry name" value="glpX"/>
    <property type="match status" value="1"/>
</dbReference>
<keyword evidence="11" id="KW-1185">Reference proteome</keyword>
<dbReference type="EMBL" id="QXXA01000005">
    <property type="protein sequence ID" value="NBI06074.1"/>
    <property type="molecule type" value="Genomic_DNA"/>
</dbReference>
<feature type="binding site" evidence="9">
    <location>
        <position position="35"/>
    </location>
    <ligand>
        <name>Mn(2+)</name>
        <dbReference type="ChEBI" id="CHEBI:29035"/>
        <label>1</label>
    </ligand>
</feature>
<feature type="binding site" evidence="9">
    <location>
        <position position="217"/>
    </location>
    <ligand>
        <name>Mn(2+)</name>
        <dbReference type="ChEBI" id="CHEBI:29035"/>
        <label>2</label>
    </ligand>
</feature>
<comment type="catalytic activity">
    <reaction evidence="1">
        <text>beta-D-fructose 1,6-bisphosphate + H2O = beta-D-fructose 6-phosphate + phosphate</text>
        <dbReference type="Rhea" id="RHEA:11064"/>
        <dbReference type="ChEBI" id="CHEBI:15377"/>
        <dbReference type="ChEBI" id="CHEBI:32966"/>
        <dbReference type="ChEBI" id="CHEBI:43474"/>
        <dbReference type="ChEBI" id="CHEBI:57634"/>
        <dbReference type="EC" id="3.1.3.11"/>
    </reaction>
</comment>
<comment type="cofactor">
    <cofactor evidence="9">
        <name>Mn(2+)</name>
        <dbReference type="ChEBI" id="CHEBI:29035"/>
    </cofactor>
</comment>
<dbReference type="GO" id="GO:0030388">
    <property type="term" value="P:fructose 1,6-bisphosphate metabolic process"/>
    <property type="evidence" value="ECO:0007669"/>
    <property type="project" value="TreeGrafter"/>
</dbReference>
<evidence type="ECO:0000256" key="6">
    <source>
        <dbReference type="ARBA" id="ARBA00023277"/>
    </source>
</evidence>
<keyword evidence="6 8" id="KW-0119">Carbohydrate metabolism</keyword>
<dbReference type="CDD" id="cd01516">
    <property type="entry name" value="FBPase_glpX"/>
    <property type="match status" value="1"/>
</dbReference>
<protein>
    <recommendedName>
        <fullName evidence="8">Fructose-1,6-bisphosphatase</fullName>
    </recommendedName>
</protein>
<dbReference type="Pfam" id="PF03320">
    <property type="entry name" value="FBPase_glpX"/>
    <property type="match status" value="1"/>
</dbReference>
<evidence type="ECO:0000256" key="2">
    <source>
        <dbReference type="ARBA" id="ARBA00008989"/>
    </source>
</evidence>
<dbReference type="Proteomes" id="UP000467132">
    <property type="component" value="Unassembled WGS sequence"/>
</dbReference>
<dbReference type="PIRSF" id="PIRSF004532">
    <property type="entry name" value="GlpX"/>
    <property type="match status" value="1"/>
</dbReference>
<evidence type="ECO:0000256" key="3">
    <source>
        <dbReference type="ARBA" id="ARBA00022723"/>
    </source>
</evidence>
<evidence type="ECO:0000256" key="5">
    <source>
        <dbReference type="ARBA" id="ARBA00023211"/>
    </source>
</evidence>
<evidence type="ECO:0000313" key="10">
    <source>
        <dbReference type="EMBL" id="NBI06074.1"/>
    </source>
</evidence>